<dbReference type="Proteomes" id="UP000070186">
    <property type="component" value="Unassembled WGS sequence"/>
</dbReference>
<protein>
    <recommendedName>
        <fullName evidence="4">MotA/TolQ/ExbB proton channel domain-containing protein</fullName>
    </recommendedName>
</protein>
<dbReference type="NCBIfam" id="NF033916">
    <property type="entry name" value="antiphage_ZorA_3"/>
    <property type="match status" value="1"/>
</dbReference>
<evidence type="ECO:0000256" key="1">
    <source>
        <dbReference type="SAM" id="Phobius"/>
    </source>
</evidence>
<keyword evidence="1" id="KW-1133">Transmembrane helix</keyword>
<dbReference type="EMBL" id="LODL01000019">
    <property type="protein sequence ID" value="KXB30674.1"/>
    <property type="molecule type" value="Genomic_DNA"/>
</dbReference>
<keyword evidence="3" id="KW-1185">Reference proteome</keyword>
<sequence>MESLLQFWHVWSGWIVTAVLLAIALGFLLRFVVPALLLGRELGRAIKGLAAQATPADPEKIGREVMDLPHLRHLWREYAQTLHAIPDPANPKAFAAWRATAMAEDFLTERALVDTPLKTDFYKHLPGILTGIGIIGTFTGLIAGLNHFEVSSNTELVRSSLRSLIQGVGQAFEVSAAAITLAMLITWIEKSIVTRRYRQVEQLVQRIDSLFDAGVGEEYLARLVRASEASAVQAARLQQAIVGELRQGMAAMLAQQQQAVVQQQEALAGRVADAVAKTVAGALQEPLTRMTTAVERLGSGQGAAVGGALEKVLQQFSGRLDDTFGQRQDGLESLLQRTASALESTVGELGKVAGRLELVGRGAVESAAGRLDNAGRGVGEAAEFFVLSSGDMAASAAAMAQAAKSVGQSLTGQQQATQAIGQMVSDLRATVEQARREAALTGELVGRMEGAAATLGRAGQEADAYLQGVSEVLAQAHAAFAENVERTLARGNGQFQQHVTGAVEALKGAIEELSDALAQEVVRR</sequence>
<feature type="transmembrane region" description="Helical" evidence="1">
    <location>
        <begin position="128"/>
        <end position="148"/>
    </location>
</feature>
<keyword evidence="1" id="KW-0472">Membrane</keyword>
<dbReference type="RefSeq" id="WP_157651253.1">
    <property type="nucleotide sequence ID" value="NZ_LODL01000019.1"/>
</dbReference>
<dbReference type="STRING" id="281362.AT959_08010"/>
<evidence type="ECO:0000313" key="3">
    <source>
        <dbReference type="Proteomes" id="UP000070186"/>
    </source>
</evidence>
<evidence type="ECO:0000313" key="2">
    <source>
        <dbReference type="EMBL" id="KXB30674.1"/>
    </source>
</evidence>
<comment type="caution">
    <text evidence="2">The sequence shown here is derived from an EMBL/GenBank/DDBJ whole genome shotgun (WGS) entry which is preliminary data.</text>
</comment>
<proteinExistence type="predicted"/>
<gene>
    <name evidence="2" type="ORF">AT959_08010</name>
</gene>
<organism evidence="2 3">
    <name type="scientific">Dechloromonas denitrificans</name>
    <dbReference type="NCBI Taxonomy" id="281362"/>
    <lineage>
        <taxon>Bacteria</taxon>
        <taxon>Pseudomonadati</taxon>
        <taxon>Pseudomonadota</taxon>
        <taxon>Betaproteobacteria</taxon>
        <taxon>Rhodocyclales</taxon>
        <taxon>Azonexaceae</taxon>
        <taxon>Dechloromonas</taxon>
    </lineage>
</organism>
<name>A0A133XIA0_9RHOO</name>
<feature type="transmembrane region" description="Helical" evidence="1">
    <location>
        <begin position="168"/>
        <end position="188"/>
    </location>
</feature>
<reference evidence="2 3" key="1">
    <citation type="submission" date="2015-12" db="EMBL/GenBank/DDBJ databases">
        <title>Nitrous oxide reduction kinetics distinguish bacteria harboring typical versus atypical NosZ.</title>
        <authorList>
            <person name="Yoon S."/>
            <person name="Nissen S."/>
            <person name="Park D."/>
            <person name="Sanford R.A."/>
            <person name="Loeffler F.E."/>
        </authorList>
    </citation>
    <scope>NUCLEOTIDE SEQUENCE [LARGE SCALE GENOMIC DNA]</scope>
    <source>
        <strain evidence="2 3">ATCC BAA-841</strain>
    </source>
</reference>
<accession>A0A133XIA0</accession>
<dbReference type="AlphaFoldDB" id="A0A133XIA0"/>
<feature type="transmembrane region" description="Helical" evidence="1">
    <location>
        <begin position="12"/>
        <end position="38"/>
    </location>
</feature>
<evidence type="ECO:0008006" key="4">
    <source>
        <dbReference type="Google" id="ProtNLM"/>
    </source>
</evidence>
<keyword evidence="1" id="KW-0812">Transmembrane</keyword>